<organism evidence="2 3">
    <name type="scientific">Streptococcus parasanguinis</name>
    <dbReference type="NCBI Taxonomy" id="1318"/>
    <lineage>
        <taxon>Bacteria</taxon>
        <taxon>Bacillati</taxon>
        <taxon>Bacillota</taxon>
        <taxon>Bacilli</taxon>
        <taxon>Lactobacillales</taxon>
        <taxon>Streptococcaceae</taxon>
        <taxon>Streptococcus</taxon>
    </lineage>
</organism>
<dbReference type="GO" id="GO:0032259">
    <property type="term" value="P:methylation"/>
    <property type="evidence" value="ECO:0007669"/>
    <property type="project" value="UniProtKB-KW"/>
</dbReference>
<proteinExistence type="predicted"/>
<dbReference type="SUPFAM" id="SSF53335">
    <property type="entry name" value="S-adenosyl-L-methionine-dependent methyltransferases"/>
    <property type="match status" value="1"/>
</dbReference>
<dbReference type="PANTHER" id="PTHR45036:SF1">
    <property type="entry name" value="METHYLTRANSFERASE LIKE 7A"/>
    <property type="match status" value="1"/>
</dbReference>
<comment type="caution">
    <text evidence="2">The sequence shown here is derived from an EMBL/GenBank/DDBJ whole genome shotgun (WGS) entry which is preliminary data.</text>
</comment>
<dbReference type="AlphaFoldDB" id="A0A414CM69"/>
<protein>
    <submittedName>
        <fullName evidence="2">Class I SAM-dependent methyltransferase</fullName>
    </submittedName>
</protein>
<dbReference type="PANTHER" id="PTHR45036">
    <property type="entry name" value="METHYLTRANSFERASE LIKE 7B"/>
    <property type="match status" value="1"/>
</dbReference>
<reference evidence="2 3" key="1">
    <citation type="submission" date="2018-08" db="EMBL/GenBank/DDBJ databases">
        <title>A genome reference for cultivated species of the human gut microbiota.</title>
        <authorList>
            <person name="Zou Y."/>
            <person name="Xue W."/>
            <person name="Luo G."/>
        </authorList>
    </citation>
    <scope>NUCLEOTIDE SEQUENCE [LARGE SCALE GENOMIC DNA]</scope>
    <source>
        <strain evidence="2 3">AM33-3BH</strain>
    </source>
</reference>
<sequence>MAANIQAYLENLRQPWGQIYYDILFAQLQDIKGKRVLDFGSGFGFVANHLAQNNEVLAVEPNEEMVALRAQDHPYQQLVGSLDQLASLEDASFDVILCHNVLEYVEDRKVILKAFTRLLKPGGLLSIVKHNEVGRVLQTVVFENDTQKALDLLAGQDLETHSMGLAQAYDLGAAVEDLALEVKDYQGIRVFYALQDNRFKGQEGWRESMLEMELAVCQESPYRDIAFFQHYTLKRS</sequence>
<feature type="domain" description="Methyltransferase type 11" evidence="1">
    <location>
        <begin position="37"/>
        <end position="126"/>
    </location>
</feature>
<dbReference type="RefSeq" id="WP_118095361.1">
    <property type="nucleotide sequence ID" value="NZ_CP134147.1"/>
</dbReference>
<dbReference type="InterPro" id="IPR052356">
    <property type="entry name" value="Thiol_S-MT"/>
</dbReference>
<gene>
    <name evidence="2" type="ORF">DW820_02530</name>
</gene>
<name>A0A414CM69_STRPA</name>
<evidence type="ECO:0000259" key="1">
    <source>
        <dbReference type="Pfam" id="PF08241"/>
    </source>
</evidence>
<dbReference type="GO" id="GO:0008757">
    <property type="term" value="F:S-adenosylmethionine-dependent methyltransferase activity"/>
    <property type="evidence" value="ECO:0007669"/>
    <property type="project" value="InterPro"/>
</dbReference>
<dbReference type="CDD" id="cd02440">
    <property type="entry name" value="AdoMet_MTases"/>
    <property type="match status" value="1"/>
</dbReference>
<evidence type="ECO:0000313" key="3">
    <source>
        <dbReference type="Proteomes" id="UP000285773"/>
    </source>
</evidence>
<accession>A0A414CM69</accession>
<dbReference type="InterPro" id="IPR029063">
    <property type="entry name" value="SAM-dependent_MTases_sf"/>
</dbReference>
<dbReference type="InterPro" id="IPR013216">
    <property type="entry name" value="Methyltransf_11"/>
</dbReference>
<dbReference type="EMBL" id="QSIO01000001">
    <property type="protein sequence ID" value="RHC96021.1"/>
    <property type="molecule type" value="Genomic_DNA"/>
</dbReference>
<dbReference type="Proteomes" id="UP000285773">
    <property type="component" value="Unassembled WGS sequence"/>
</dbReference>
<evidence type="ECO:0000313" key="2">
    <source>
        <dbReference type="EMBL" id="RHC96021.1"/>
    </source>
</evidence>
<keyword evidence="2" id="KW-0808">Transferase</keyword>
<dbReference type="Pfam" id="PF08241">
    <property type="entry name" value="Methyltransf_11"/>
    <property type="match status" value="1"/>
</dbReference>
<keyword evidence="2" id="KW-0489">Methyltransferase</keyword>
<dbReference type="Gene3D" id="3.40.50.150">
    <property type="entry name" value="Vaccinia Virus protein VP39"/>
    <property type="match status" value="1"/>
</dbReference>